<sequence length="318" mass="34121">MHTIDLAYVGRGLHEELVAYIADQQDYYADEGVHVALRDGCSWDEERLRHGATIGLGRALLSRLTDGIPWVALNVNTHRPLFWFLAGPGLPSLADLAGRRLAVHAPRTAPGVFARIVLRQGGLDPDRDIRSIVRPPGDYGMDLRWLHDGKIDAALVGSTMAPEAIAAEHGWQVPAWVGDHFQIPTVGVAVDPTRIDPDAPAVQAVVRAHRRALQVIHDEPDTTVRHLQAFLGRHTAAEARAHYETFIAPHFTTDGQADLAVGATAITAVAAELGVPATVTAAEFYRTATTAPQEPGGAGAAEGHAAPQDAPSPEQDRQ</sequence>
<gene>
    <name evidence="3" type="ORF">A8926_0625</name>
</gene>
<dbReference type="InterPro" id="IPR015168">
    <property type="entry name" value="SsuA/THI5"/>
</dbReference>
<protein>
    <submittedName>
        <fullName evidence="3">ABC-type nitrate/sulfonate/bicarbonate transport system substrate-binding protein</fullName>
    </submittedName>
</protein>
<accession>A0A2N3XR11</accession>
<organism evidence="3 4">
    <name type="scientific">Saccharopolyspora spinosa</name>
    <dbReference type="NCBI Taxonomy" id="60894"/>
    <lineage>
        <taxon>Bacteria</taxon>
        <taxon>Bacillati</taxon>
        <taxon>Actinomycetota</taxon>
        <taxon>Actinomycetes</taxon>
        <taxon>Pseudonocardiales</taxon>
        <taxon>Pseudonocardiaceae</taxon>
        <taxon>Saccharopolyspora</taxon>
    </lineage>
</organism>
<dbReference type="Pfam" id="PF09084">
    <property type="entry name" value="NMT1"/>
    <property type="match status" value="1"/>
</dbReference>
<dbReference type="PANTHER" id="PTHR30024">
    <property type="entry name" value="ALIPHATIC SULFONATES-BINDING PROTEIN-RELATED"/>
    <property type="match status" value="1"/>
</dbReference>
<evidence type="ECO:0000256" key="1">
    <source>
        <dbReference type="SAM" id="MobiDB-lite"/>
    </source>
</evidence>
<evidence type="ECO:0000313" key="3">
    <source>
        <dbReference type="EMBL" id="PKW13118.1"/>
    </source>
</evidence>
<dbReference type="Proteomes" id="UP000233786">
    <property type="component" value="Unassembled WGS sequence"/>
</dbReference>
<feature type="compositionally biased region" description="Low complexity" evidence="1">
    <location>
        <begin position="288"/>
        <end position="311"/>
    </location>
</feature>
<reference evidence="3" key="1">
    <citation type="submission" date="2017-12" db="EMBL/GenBank/DDBJ databases">
        <title>Sequencing the genomes of 1000 Actinobacteria strains.</title>
        <authorList>
            <person name="Klenk H.-P."/>
        </authorList>
    </citation>
    <scope>NUCLEOTIDE SEQUENCE [LARGE SCALE GENOMIC DNA]</scope>
    <source>
        <strain evidence="3">DSM 44228</strain>
    </source>
</reference>
<evidence type="ECO:0000259" key="2">
    <source>
        <dbReference type="Pfam" id="PF09084"/>
    </source>
</evidence>
<dbReference type="SUPFAM" id="SSF53850">
    <property type="entry name" value="Periplasmic binding protein-like II"/>
    <property type="match status" value="1"/>
</dbReference>
<dbReference type="Gene3D" id="3.40.190.10">
    <property type="entry name" value="Periplasmic binding protein-like II"/>
    <property type="match status" value="2"/>
</dbReference>
<keyword evidence="4" id="KW-1185">Reference proteome</keyword>
<proteinExistence type="predicted"/>
<dbReference type="EMBL" id="PJNB01000001">
    <property type="protein sequence ID" value="PKW13118.1"/>
    <property type="molecule type" value="Genomic_DNA"/>
</dbReference>
<feature type="region of interest" description="Disordered" evidence="1">
    <location>
        <begin position="288"/>
        <end position="318"/>
    </location>
</feature>
<dbReference type="AlphaFoldDB" id="A0A2N3XR11"/>
<evidence type="ECO:0000313" key="4">
    <source>
        <dbReference type="Proteomes" id="UP000233786"/>
    </source>
</evidence>
<comment type="caution">
    <text evidence="3">The sequence shown here is derived from an EMBL/GenBank/DDBJ whole genome shotgun (WGS) entry which is preliminary data.</text>
</comment>
<dbReference type="RefSeq" id="WP_010312195.1">
    <property type="nucleotide sequence ID" value="NZ_CP061007.1"/>
</dbReference>
<name>A0A2N3XR11_SACSN</name>
<dbReference type="STRING" id="994479.GCA_000194155_05884"/>
<feature type="domain" description="SsuA/THI5-like" evidence="2">
    <location>
        <begin position="19"/>
        <end position="222"/>
    </location>
</feature>